<evidence type="ECO:0000259" key="5">
    <source>
        <dbReference type="Pfam" id="PF00389"/>
    </source>
</evidence>
<protein>
    <submittedName>
        <fullName evidence="7">Glyoxylate/hydroxypyruvate reductase B</fullName>
        <ecNumber evidence="7">1.1.1.81</ecNumber>
    </submittedName>
</protein>
<dbReference type="Gene3D" id="3.40.50.720">
    <property type="entry name" value="NAD(P)-binding Rossmann-like Domain"/>
    <property type="match status" value="2"/>
</dbReference>
<dbReference type="Pfam" id="PF02826">
    <property type="entry name" value="2-Hacid_dh_C"/>
    <property type="match status" value="1"/>
</dbReference>
<dbReference type="InterPro" id="IPR029753">
    <property type="entry name" value="D-isomer_DH_CS"/>
</dbReference>
<dbReference type="EMBL" id="CAKMMW010000003">
    <property type="protein sequence ID" value="CAH1199642.1"/>
    <property type="molecule type" value="Genomic_DNA"/>
</dbReference>
<sequence length="382" mass="42471">MSIYYGMPTITTRLTSIINSQLCQVPRELCMLSGYFCIRSEFTFGFHFIYHGSIHFKNQKGCDDMLKIVAVTGMNLTSMQEQIPHDLKERIQFHWFSSSKDAGEMLPDADVIISAGRLHPDILSRAPKLKWVQTLSAGVDKLPLAELDQRQVIVTNARGVHTIQMSEFALSLMLQWVRKANLLHDNQNQHVWDNQVRFGELHGKTIGIIGAGAIGEAVARKAKAFDMSVIGLNRSGTPQAAFDTTVHGENGLQLLLSQSDFIVVLLPSTVKTRGFLQKEHLTLMKPSAFFINLARGDVLDEKALIQALQEGKLAGAALDVFEQEPLPAASPLWDMKNVILTPHIAGSSEHYTDRVSTIFYHNLRAMLDGGEMINVVDLAEGY</sequence>
<dbReference type="InterPro" id="IPR006139">
    <property type="entry name" value="D-isomer_2_OHA_DH_cat_dom"/>
</dbReference>
<name>A0ABM9C0C6_9BACL</name>
<keyword evidence="3" id="KW-0520">NAD</keyword>
<feature type="domain" description="D-isomer specific 2-hydroxyacid dehydrogenase NAD-binding" evidence="6">
    <location>
        <begin position="170"/>
        <end position="345"/>
    </location>
</feature>
<evidence type="ECO:0000313" key="8">
    <source>
        <dbReference type="Proteomes" id="UP000838821"/>
    </source>
</evidence>
<evidence type="ECO:0000256" key="3">
    <source>
        <dbReference type="ARBA" id="ARBA00023027"/>
    </source>
</evidence>
<comment type="caution">
    <text evidence="7">The sequence shown here is derived from an EMBL/GenBank/DDBJ whole genome shotgun (WGS) entry which is preliminary data.</text>
</comment>
<dbReference type="SUPFAM" id="SSF51735">
    <property type="entry name" value="NAD(P)-binding Rossmann-fold domains"/>
    <property type="match status" value="1"/>
</dbReference>
<comment type="similarity">
    <text evidence="1 4">Belongs to the D-isomer specific 2-hydroxyacid dehydrogenase family.</text>
</comment>
<evidence type="ECO:0000256" key="2">
    <source>
        <dbReference type="ARBA" id="ARBA00023002"/>
    </source>
</evidence>
<dbReference type="Pfam" id="PF00389">
    <property type="entry name" value="2-Hacid_dh"/>
    <property type="match status" value="1"/>
</dbReference>
<dbReference type="PANTHER" id="PTHR43333:SF1">
    <property type="entry name" value="D-ISOMER SPECIFIC 2-HYDROXYACID DEHYDROGENASE NAD-BINDING DOMAIN-CONTAINING PROTEIN"/>
    <property type="match status" value="1"/>
</dbReference>
<evidence type="ECO:0000256" key="4">
    <source>
        <dbReference type="RuleBase" id="RU003719"/>
    </source>
</evidence>
<keyword evidence="2 4" id="KW-0560">Oxidoreductase</keyword>
<dbReference type="PROSITE" id="PS00671">
    <property type="entry name" value="D_2_HYDROXYACID_DH_3"/>
    <property type="match status" value="1"/>
</dbReference>
<evidence type="ECO:0000256" key="1">
    <source>
        <dbReference type="ARBA" id="ARBA00005854"/>
    </source>
</evidence>
<dbReference type="Proteomes" id="UP000838821">
    <property type="component" value="Unassembled WGS sequence"/>
</dbReference>
<dbReference type="GO" id="GO:0016618">
    <property type="term" value="F:hydroxypyruvate reductase [NAD(P)H] activity"/>
    <property type="evidence" value="ECO:0007669"/>
    <property type="project" value="UniProtKB-EC"/>
</dbReference>
<gene>
    <name evidence="7" type="primary">ghrB_2</name>
    <name evidence="7" type="ORF">PAECIP111891_01346</name>
</gene>
<proteinExistence type="inferred from homology"/>
<dbReference type="CDD" id="cd05300">
    <property type="entry name" value="2-Hacid_dh_1"/>
    <property type="match status" value="1"/>
</dbReference>
<organism evidence="7 8">
    <name type="scientific">Paenibacillus allorhizoplanae</name>
    <dbReference type="NCBI Taxonomy" id="2905648"/>
    <lineage>
        <taxon>Bacteria</taxon>
        <taxon>Bacillati</taxon>
        <taxon>Bacillota</taxon>
        <taxon>Bacilli</taxon>
        <taxon>Bacillales</taxon>
        <taxon>Paenibacillaceae</taxon>
        <taxon>Paenibacillus</taxon>
    </lineage>
</organism>
<dbReference type="SUPFAM" id="SSF52283">
    <property type="entry name" value="Formate/glycerate dehydrogenase catalytic domain-like"/>
    <property type="match status" value="1"/>
</dbReference>
<evidence type="ECO:0000313" key="7">
    <source>
        <dbReference type="EMBL" id="CAH1199642.1"/>
    </source>
</evidence>
<accession>A0ABM9C0C6</accession>
<dbReference type="PANTHER" id="PTHR43333">
    <property type="entry name" value="2-HACID_DH_C DOMAIN-CONTAINING PROTEIN"/>
    <property type="match status" value="1"/>
</dbReference>
<keyword evidence="8" id="KW-1185">Reference proteome</keyword>
<evidence type="ECO:0000259" key="6">
    <source>
        <dbReference type="Pfam" id="PF02826"/>
    </source>
</evidence>
<dbReference type="InterPro" id="IPR006140">
    <property type="entry name" value="D-isomer_DH_NAD-bd"/>
</dbReference>
<dbReference type="EC" id="1.1.1.81" evidence="7"/>
<feature type="domain" description="D-isomer specific 2-hydroxyacid dehydrogenase catalytic" evidence="5">
    <location>
        <begin position="81"/>
        <end position="376"/>
    </location>
</feature>
<dbReference type="InterPro" id="IPR036291">
    <property type="entry name" value="NAD(P)-bd_dom_sf"/>
</dbReference>
<reference evidence="7" key="1">
    <citation type="submission" date="2022-01" db="EMBL/GenBank/DDBJ databases">
        <authorList>
            <person name="Criscuolo A."/>
        </authorList>
    </citation>
    <scope>NUCLEOTIDE SEQUENCE</scope>
    <source>
        <strain evidence="7">CIP111891</strain>
    </source>
</reference>